<dbReference type="Pfam" id="PF03275">
    <property type="entry name" value="GLF"/>
    <property type="match status" value="1"/>
</dbReference>
<dbReference type="AlphaFoldDB" id="A0A3P3W1T7"/>
<dbReference type="EC" id="5.4.99.9" evidence="7"/>
<keyword evidence="4" id="KW-0274">FAD</keyword>
<dbReference type="Pfam" id="PF13450">
    <property type="entry name" value="NAD_binding_8"/>
    <property type="match status" value="1"/>
</dbReference>
<dbReference type="PANTHER" id="PTHR21197">
    <property type="entry name" value="UDP-GALACTOPYRANOSE MUTASE"/>
    <property type="match status" value="1"/>
</dbReference>
<evidence type="ECO:0000256" key="1">
    <source>
        <dbReference type="ARBA" id="ARBA00001974"/>
    </source>
</evidence>
<comment type="similarity">
    <text evidence="2">Belongs to the UDP-galactopyranose/dTDP-fucopyranose mutase family.</text>
</comment>
<keyword evidence="3" id="KW-0285">Flavoprotein</keyword>
<reference evidence="7 8" key="1">
    <citation type="submission" date="2018-11" db="EMBL/GenBank/DDBJ databases">
        <title>Flavobacterium sp. nov., YIM 102600 draft genome.</title>
        <authorList>
            <person name="Li G."/>
            <person name="Jiang Y."/>
        </authorList>
    </citation>
    <scope>NUCLEOTIDE SEQUENCE [LARGE SCALE GENOMIC DNA]</scope>
    <source>
        <strain evidence="7 8">YIM 102600</strain>
    </source>
</reference>
<evidence type="ECO:0000256" key="5">
    <source>
        <dbReference type="ARBA" id="ARBA00023235"/>
    </source>
</evidence>
<evidence type="ECO:0000313" key="8">
    <source>
        <dbReference type="Proteomes" id="UP000271937"/>
    </source>
</evidence>
<dbReference type="EMBL" id="RQVR01000024">
    <property type="protein sequence ID" value="RRJ88477.1"/>
    <property type="molecule type" value="Genomic_DNA"/>
</dbReference>
<dbReference type="GO" id="GO:0005829">
    <property type="term" value="C:cytosol"/>
    <property type="evidence" value="ECO:0007669"/>
    <property type="project" value="TreeGrafter"/>
</dbReference>
<comment type="caution">
    <text evidence="7">The sequence shown here is derived from an EMBL/GenBank/DDBJ whole genome shotgun (WGS) entry which is preliminary data.</text>
</comment>
<dbReference type="GO" id="GO:0050660">
    <property type="term" value="F:flavin adenine dinucleotide binding"/>
    <property type="evidence" value="ECO:0007669"/>
    <property type="project" value="TreeGrafter"/>
</dbReference>
<evidence type="ECO:0000256" key="4">
    <source>
        <dbReference type="ARBA" id="ARBA00022827"/>
    </source>
</evidence>
<dbReference type="InterPro" id="IPR004379">
    <property type="entry name" value="UDP-GALP_mutase"/>
</dbReference>
<dbReference type="RefSeq" id="WP_125013979.1">
    <property type="nucleotide sequence ID" value="NZ_RQVR01000024.1"/>
</dbReference>
<accession>A0A3P3W1T7</accession>
<dbReference type="SUPFAM" id="SSF54373">
    <property type="entry name" value="FAD-linked reductases, C-terminal domain"/>
    <property type="match status" value="1"/>
</dbReference>
<dbReference type="OrthoDB" id="9769600at2"/>
<evidence type="ECO:0000259" key="6">
    <source>
        <dbReference type="Pfam" id="PF03275"/>
    </source>
</evidence>
<dbReference type="NCBIfam" id="TIGR00031">
    <property type="entry name" value="UDP-GALP_mutase"/>
    <property type="match status" value="1"/>
</dbReference>
<protein>
    <submittedName>
        <fullName evidence="7">UDP-galactopyranose mutase</fullName>
        <ecNumber evidence="7">5.4.99.9</ecNumber>
    </submittedName>
</protein>
<keyword evidence="5 7" id="KW-0413">Isomerase</keyword>
<dbReference type="SUPFAM" id="SSF51971">
    <property type="entry name" value="Nucleotide-binding domain"/>
    <property type="match status" value="1"/>
</dbReference>
<evidence type="ECO:0000256" key="2">
    <source>
        <dbReference type="ARBA" id="ARBA00009321"/>
    </source>
</evidence>
<dbReference type="Gene3D" id="3.40.50.720">
    <property type="entry name" value="NAD(P)-binding Rossmann-like Domain"/>
    <property type="match status" value="3"/>
</dbReference>
<evidence type="ECO:0000256" key="3">
    <source>
        <dbReference type="ARBA" id="ARBA00022630"/>
    </source>
</evidence>
<evidence type="ECO:0000313" key="7">
    <source>
        <dbReference type="EMBL" id="RRJ88477.1"/>
    </source>
</evidence>
<dbReference type="GO" id="GO:0008767">
    <property type="term" value="F:UDP-galactopyranose mutase activity"/>
    <property type="evidence" value="ECO:0007669"/>
    <property type="project" value="UniProtKB-EC"/>
</dbReference>
<feature type="domain" description="UDP-galactopyranose mutase C-terminal" evidence="6">
    <location>
        <begin position="149"/>
        <end position="349"/>
    </location>
</feature>
<dbReference type="Proteomes" id="UP000271937">
    <property type="component" value="Unassembled WGS sequence"/>
</dbReference>
<proteinExistence type="inferred from homology"/>
<dbReference type="InterPro" id="IPR015899">
    <property type="entry name" value="UDP-GalPyranose_mutase_C"/>
</dbReference>
<name>A0A3P3W1T7_9FLAO</name>
<keyword evidence="8" id="KW-1185">Reference proteome</keyword>
<sequence length="367" mass="43150">MKKYLIIGSGFSGAVIAEQLSKDPNNKIVVIDERDHIGGNCYTERDKDSNVMIHKYGPHIFNTDNKEVWDYIQQFCEMVPFVNRVKSIYNGQVFSLPINLHTINQFFGKTFNPEEAKVFIDSIADKSINEPRNFEEQAMKFIGKDLYNAFFYGYTKKQWGCEPTELPASILKRLPVRFNYNDNYYANPFQGIPKDGYTAIFENLLAAKNIEVRLNTKFDSSWDLTEYEHVFYSGPIDAFFDYKYGRLSYRTVTFEKHSAEGDYQGNPVINYADPEVPYTRVHEHKHFTPWEEHEKTVYFKEFSKETEEQDVPYYPKRLKEDMEIFEKYENEANTLSNISFVGRLATYRYMDMHHVIAEALNVVKKNK</sequence>
<dbReference type="PANTHER" id="PTHR21197:SF0">
    <property type="entry name" value="UDP-GALACTOPYRANOSE MUTASE"/>
    <property type="match status" value="1"/>
</dbReference>
<organism evidence="7 8">
    <name type="scientific">Flavobacterium macacae</name>
    <dbReference type="NCBI Taxonomy" id="2488993"/>
    <lineage>
        <taxon>Bacteria</taxon>
        <taxon>Pseudomonadati</taxon>
        <taxon>Bacteroidota</taxon>
        <taxon>Flavobacteriia</taxon>
        <taxon>Flavobacteriales</taxon>
        <taxon>Flavobacteriaceae</taxon>
        <taxon>Flavobacterium</taxon>
    </lineage>
</organism>
<comment type="cofactor">
    <cofactor evidence="1">
        <name>FAD</name>
        <dbReference type="ChEBI" id="CHEBI:57692"/>
    </cofactor>
</comment>
<gene>
    <name evidence="7" type="primary">glf</name>
    <name evidence="7" type="ORF">EG849_14440</name>
</gene>